<dbReference type="SMART" id="SM00642">
    <property type="entry name" value="Aamy"/>
    <property type="match status" value="1"/>
</dbReference>
<gene>
    <name evidence="19" type="ORF">WHR41_09137</name>
</gene>
<dbReference type="SUPFAM" id="SSF51445">
    <property type="entry name" value="(Trans)glycosidases"/>
    <property type="match status" value="1"/>
</dbReference>
<keyword evidence="17" id="KW-0732">Signal</keyword>
<keyword evidence="8 14" id="KW-1015">Disulfide bond</keyword>
<keyword evidence="16" id="KW-0472">Membrane</keyword>
<name>A0AB34KEW3_9PEZI</name>
<feature type="binding site" evidence="15">
    <location>
        <position position="370"/>
    </location>
    <ligand>
        <name>substrate</name>
    </ligand>
</feature>
<accession>A0AB34KEW3</accession>
<keyword evidence="10" id="KW-0119">Carbohydrate metabolism</keyword>
<keyword evidence="16" id="KW-1133">Transmembrane helix</keyword>
<evidence type="ECO:0000256" key="3">
    <source>
        <dbReference type="ARBA" id="ARBA00008061"/>
    </source>
</evidence>
<comment type="catalytic activity">
    <reaction evidence="1">
        <text>Endohydrolysis of (1-&gt;4)-alpha-D-glucosidic linkages in polysaccharides containing three or more (1-&gt;4)-alpha-linked D-glucose units.</text>
        <dbReference type="EC" id="3.2.1.1"/>
    </reaction>
</comment>
<feature type="transmembrane region" description="Helical" evidence="16">
    <location>
        <begin position="583"/>
        <end position="600"/>
    </location>
</feature>
<comment type="similarity">
    <text evidence="3">Belongs to the glycosyl hydrolase 13 family.</text>
</comment>
<reference evidence="19 20" key="1">
    <citation type="journal article" date="2020" name="Microbiol. Resour. Announc.">
        <title>Draft Genome Sequence of a Cladosporium Species Isolated from the Mesophotic Ascidian Didemnum maculosum.</title>
        <authorList>
            <person name="Gioti A."/>
            <person name="Siaperas R."/>
            <person name="Nikolaivits E."/>
            <person name="Le Goff G."/>
            <person name="Ouazzani J."/>
            <person name="Kotoulas G."/>
            <person name="Topakas E."/>
        </authorList>
    </citation>
    <scope>NUCLEOTIDE SEQUENCE [LARGE SCALE GENOMIC DNA]</scope>
    <source>
        <strain evidence="19 20">TM138-S3</strain>
    </source>
</reference>
<dbReference type="Pfam" id="PF09260">
    <property type="entry name" value="A_amylase_dom_C"/>
    <property type="match status" value="1"/>
</dbReference>
<comment type="caution">
    <text evidence="19">The sequence shown here is derived from an EMBL/GenBank/DDBJ whole genome shotgun (WGS) entry which is preliminary data.</text>
</comment>
<feature type="disulfide bond" evidence="14">
    <location>
        <begin position="265"/>
        <end position="308"/>
    </location>
</feature>
<keyword evidence="5" id="KW-0479">Metal-binding</keyword>
<dbReference type="CDD" id="cd11319">
    <property type="entry name" value="AmyAc_euk_AmyA"/>
    <property type="match status" value="1"/>
</dbReference>
<dbReference type="PANTHER" id="PTHR10357">
    <property type="entry name" value="ALPHA-AMYLASE FAMILY MEMBER"/>
    <property type="match status" value="1"/>
</dbReference>
<proteinExistence type="inferred from homology"/>
<keyword evidence="11" id="KW-0326">Glycosidase</keyword>
<feature type="disulfide bond" evidence="14">
    <location>
        <begin position="53"/>
        <end position="61"/>
    </location>
</feature>
<feature type="active site" description="Proton donor" evidence="12">
    <location>
        <position position="255"/>
    </location>
</feature>
<comment type="cofactor">
    <cofactor evidence="2">
        <name>Ca(2+)</name>
        <dbReference type="ChEBI" id="CHEBI:29108"/>
    </cofactor>
</comment>
<organism evidence="19 20">
    <name type="scientific">Cladosporium halotolerans</name>
    <dbReference type="NCBI Taxonomy" id="1052096"/>
    <lineage>
        <taxon>Eukaryota</taxon>
        <taxon>Fungi</taxon>
        <taxon>Dikarya</taxon>
        <taxon>Ascomycota</taxon>
        <taxon>Pezizomycotina</taxon>
        <taxon>Dothideomycetes</taxon>
        <taxon>Dothideomycetidae</taxon>
        <taxon>Cladosporiales</taxon>
        <taxon>Cladosporiaceae</taxon>
        <taxon>Cladosporium</taxon>
    </lineage>
</organism>
<dbReference type="SUPFAM" id="SSF51011">
    <property type="entry name" value="Glycosyl hydrolase domain"/>
    <property type="match status" value="1"/>
</dbReference>
<keyword evidence="6" id="KW-0378">Hydrolase</keyword>
<feature type="disulfide bond" evidence="14">
    <location>
        <begin position="470"/>
        <end position="505"/>
    </location>
</feature>
<evidence type="ECO:0000256" key="12">
    <source>
        <dbReference type="PIRSR" id="PIRSR001024-1"/>
    </source>
</evidence>
<dbReference type="InterPro" id="IPR013780">
    <property type="entry name" value="Glyco_hydro_b"/>
</dbReference>
<dbReference type="Proteomes" id="UP000803884">
    <property type="component" value="Unassembled WGS sequence"/>
</dbReference>
<dbReference type="GO" id="GO:0005509">
    <property type="term" value="F:calcium ion binding"/>
    <property type="evidence" value="ECO:0007669"/>
    <property type="project" value="InterPro"/>
</dbReference>
<dbReference type="Gene3D" id="2.60.40.1180">
    <property type="entry name" value="Golgi alpha-mannosidase II"/>
    <property type="match status" value="1"/>
</dbReference>
<dbReference type="GO" id="GO:0016052">
    <property type="term" value="P:carbohydrate catabolic process"/>
    <property type="evidence" value="ECO:0007669"/>
    <property type="project" value="InterPro"/>
</dbReference>
<feature type="binding site" evidence="15">
    <location>
        <position position="106"/>
    </location>
    <ligand>
        <name>substrate</name>
    </ligand>
</feature>
<dbReference type="RefSeq" id="XP_069225172.1">
    <property type="nucleotide sequence ID" value="XM_069377741.1"/>
</dbReference>
<dbReference type="AlphaFoldDB" id="A0AB34KEW3"/>
<dbReference type="InterPro" id="IPR006047">
    <property type="entry name" value="GH13_cat_dom"/>
</dbReference>
<protein>
    <recommendedName>
        <fullName evidence="4">alpha-amylase</fullName>
        <ecNumber evidence="4">3.2.1.1</ecNumber>
    </recommendedName>
</protein>
<keyword evidence="7" id="KW-0106">Calcium</keyword>
<keyword evidence="20" id="KW-1185">Reference proteome</keyword>
<sequence>MAFSHWLPTLLALPALLPWTASALDTNQWRNRTIYQLLTDRFALPAGKDVKPCDPTLGIFCGGTWRGIYEHLDYIQNMNFDAIWISPIVANMPDWTSDGEGYPGYWQQSLYEINPSFGSEEDLMTLIDEVHRRGMLLMLDIVVNHMALPGPPKDDLDYSIMHPFNEAKYYHPYCQGHYDDQDLDNIQNCWLGGKGTLLADLDTESPEVQSMLALWIKNQIWKYGIDGLRIDAAINVEPSFFPGFVEAADIFATGEVYTQHTEIACRWSDTIGSILNYPLYFQLTYSLEGSGGDMKALADTIADISKTCKDATVLGNFAENHDVPRFANNTADMARAQNIVSYIMTHDGIPIIYYGQEQHLNGDTEPYFNRDALWEYDYNQDAVLYKLIAKLNLFRRHVSNKHPDYLNTESSTIDVGQNTITFAKGGANDPKVITVFNNKGADADDFKVELCNKQDHGYSAGDDLFDVVSCKDSKVSDSGCIEAWVSDGLPVVLFKKDALQGSTLCGIEGASDVVVAKKYVQSTTYTTRISGELTVMHSATTMPLADAPASATATTTVGGVPGATAASNSTSGAAAAMGRGPTYALSLSAVVFAGAFLFLLRI</sequence>
<dbReference type="FunFam" id="3.20.20.80:FF:000120">
    <property type="entry name" value="Alpha-amylase A"/>
    <property type="match status" value="1"/>
</dbReference>
<keyword evidence="9" id="KW-0325">Glycoprotein</keyword>
<evidence type="ECO:0000256" key="5">
    <source>
        <dbReference type="ARBA" id="ARBA00022723"/>
    </source>
</evidence>
<keyword evidence="16" id="KW-0812">Transmembrane</keyword>
<evidence type="ECO:0000256" key="4">
    <source>
        <dbReference type="ARBA" id="ARBA00012595"/>
    </source>
</evidence>
<evidence type="ECO:0000256" key="8">
    <source>
        <dbReference type="ARBA" id="ARBA00023157"/>
    </source>
</evidence>
<evidence type="ECO:0000313" key="19">
    <source>
        <dbReference type="EMBL" id="KAL1582065.1"/>
    </source>
</evidence>
<feature type="domain" description="Glycosyl hydrolase family 13 catalytic" evidence="18">
    <location>
        <begin position="36"/>
        <end position="395"/>
    </location>
</feature>
<feature type="binding site" evidence="15">
    <location>
        <position position="229"/>
    </location>
    <ligand>
        <name>substrate</name>
    </ligand>
</feature>
<evidence type="ECO:0000256" key="2">
    <source>
        <dbReference type="ARBA" id="ARBA00001913"/>
    </source>
</evidence>
<evidence type="ECO:0000259" key="18">
    <source>
        <dbReference type="SMART" id="SM00642"/>
    </source>
</evidence>
<evidence type="ECO:0000256" key="14">
    <source>
        <dbReference type="PIRSR" id="PIRSR001024-4"/>
    </source>
</evidence>
<feature type="binding site" evidence="15">
    <location>
        <position position="145"/>
    </location>
    <ligand>
        <name>substrate</name>
    </ligand>
</feature>
<dbReference type="PIRSF" id="PIRSF001024">
    <property type="entry name" value="Alph-amyl_fung"/>
    <property type="match status" value="1"/>
</dbReference>
<evidence type="ECO:0000256" key="7">
    <source>
        <dbReference type="ARBA" id="ARBA00022837"/>
    </source>
</evidence>
<evidence type="ECO:0000313" key="20">
    <source>
        <dbReference type="Proteomes" id="UP000803884"/>
    </source>
</evidence>
<evidence type="ECO:0000256" key="10">
    <source>
        <dbReference type="ARBA" id="ARBA00023277"/>
    </source>
</evidence>
<dbReference type="EMBL" id="JAAQHG020000072">
    <property type="protein sequence ID" value="KAL1582065.1"/>
    <property type="molecule type" value="Genomic_DNA"/>
</dbReference>
<dbReference type="Pfam" id="PF00128">
    <property type="entry name" value="Alpha-amylase"/>
    <property type="match status" value="1"/>
</dbReference>
<dbReference type="GeneID" id="96010579"/>
<feature type="active site" description="Nucleophile" evidence="12">
    <location>
        <position position="231"/>
    </location>
</feature>
<dbReference type="InterPro" id="IPR013777">
    <property type="entry name" value="A-amylase-like"/>
</dbReference>
<evidence type="ECO:0000256" key="17">
    <source>
        <dbReference type="SAM" id="SignalP"/>
    </source>
</evidence>
<evidence type="ECO:0000256" key="6">
    <source>
        <dbReference type="ARBA" id="ARBA00022801"/>
    </source>
</evidence>
<dbReference type="GO" id="GO:0004556">
    <property type="term" value="F:alpha-amylase activity"/>
    <property type="evidence" value="ECO:0007669"/>
    <property type="project" value="UniProtKB-EC"/>
</dbReference>
<feature type="binding site" evidence="15">
    <location>
        <position position="322"/>
    </location>
    <ligand>
        <name>substrate</name>
    </ligand>
</feature>
<evidence type="ECO:0000256" key="1">
    <source>
        <dbReference type="ARBA" id="ARBA00000548"/>
    </source>
</evidence>
<dbReference type="EC" id="3.2.1.1" evidence="4"/>
<feature type="signal peptide" evidence="17">
    <location>
        <begin position="1"/>
        <end position="23"/>
    </location>
</feature>
<feature type="disulfide bond" evidence="14">
    <location>
        <begin position="174"/>
        <end position="189"/>
    </location>
</feature>
<evidence type="ECO:0000256" key="9">
    <source>
        <dbReference type="ARBA" id="ARBA00023180"/>
    </source>
</evidence>
<evidence type="ECO:0000256" key="13">
    <source>
        <dbReference type="PIRSR" id="PIRSR001024-2"/>
    </source>
</evidence>
<dbReference type="InterPro" id="IPR015340">
    <property type="entry name" value="A_amylase_C_dom"/>
</dbReference>
<evidence type="ECO:0000256" key="16">
    <source>
        <dbReference type="SAM" id="Phobius"/>
    </source>
</evidence>
<evidence type="ECO:0000256" key="15">
    <source>
        <dbReference type="PIRSR" id="PIRSR001024-5"/>
    </source>
</evidence>
<dbReference type="PANTHER" id="PTHR10357:SF227">
    <property type="entry name" value="ALPHA-AMYLASE 2"/>
    <property type="match status" value="1"/>
</dbReference>
<feature type="chain" id="PRO_5044276663" description="alpha-amylase" evidence="17">
    <location>
        <begin position="24"/>
        <end position="602"/>
    </location>
</feature>
<dbReference type="Gene3D" id="3.20.20.80">
    <property type="entry name" value="Glycosidases"/>
    <property type="match status" value="1"/>
</dbReference>
<evidence type="ECO:0000256" key="11">
    <source>
        <dbReference type="ARBA" id="ARBA00023295"/>
    </source>
</evidence>
<dbReference type="InterPro" id="IPR017853">
    <property type="entry name" value="GH"/>
</dbReference>
<feature type="site" description="Transition state stabilizer" evidence="13">
    <location>
        <position position="322"/>
    </location>
</feature>